<sequence>MAGSSWVVSQKPAHLLSSTLLTALGLKIPPEPTVNPPQPPNPPVPPDPPDSLPRRRCLEALVTTSLSHSLHLILDAALAGFSLNKDQICSLFSEHPWIPMSPLPFNLTSEGLVSITLLCIVQWYRNDPLLVPFYLFMRFVPQYEDDRLIRFARSLVSMDVLSLIESMPLCRQSLATVGFGFGVNLFVSGYLSDHFYGDFDFPCFKDGVRLVLTFSVVKDGGKFEVLCGKIFHLFQQPVQMIEEHQDTFACIPNASWTSMSIGYGMGWFMEDPLKASIQFGSSLRPFVFFALVEELALKVAIIAALAVGVSRMAYYSDWQEFPLLLNVSGHAFAVDDFIADIKRMKTKTLCLRFLLLLRFENAFASCIFSSFYGV</sequence>
<dbReference type="eggNOG" id="KOG1075">
    <property type="taxonomic scope" value="Eukaryota"/>
</dbReference>
<dbReference type="AlphaFoldDB" id="D7MXK9"/>
<evidence type="ECO:0000313" key="4">
    <source>
        <dbReference type="Proteomes" id="UP000008694"/>
    </source>
</evidence>
<dbReference type="Gramene" id="scaffold_45300002.1">
    <property type="protein sequence ID" value="scaffold_45300002.1"/>
    <property type="gene ID" value="scaffold_45300002.1"/>
</dbReference>
<dbReference type="HOGENOM" id="CLU_740445_0_0_1"/>
<feature type="transmembrane region" description="Helical" evidence="2">
    <location>
        <begin position="349"/>
        <end position="372"/>
    </location>
</feature>
<organism evidence="4">
    <name type="scientific">Arabidopsis lyrata subsp. lyrata</name>
    <name type="common">Lyre-leaved rock-cress</name>
    <dbReference type="NCBI Taxonomy" id="81972"/>
    <lineage>
        <taxon>Eukaryota</taxon>
        <taxon>Viridiplantae</taxon>
        <taxon>Streptophyta</taxon>
        <taxon>Embryophyta</taxon>
        <taxon>Tracheophyta</taxon>
        <taxon>Spermatophyta</taxon>
        <taxon>Magnoliopsida</taxon>
        <taxon>eudicotyledons</taxon>
        <taxon>Gunneridae</taxon>
        <taxon>Pentapetalae</taxon>
        <taxon>rosids</taxon>
        <taxon>malvids</taxon>
        <taxon>Brassicales</taxon>
        <taxon>Brassicaceae</taxon>
        <taxon>Camelineae</taxon>
        <taxon>Arabidopsis</taxon>
    </lineage>
</organism>
<evidence type="ECO:0000256" key="2">
    <source>
        <dbReference type="SAM" id="Phobius"/>
    </source>
</evidence>
<feature type="compositionally biased region" description="Pro residues" evidence="1">
    <location>
        <begin position="29"/>
        <end position="50"/>
    </location>
</feature>
<keyword evidence="2" id="KW-0472">Membrane</keyword>
<feature type="transmembrane region" description="Helical" evidence="2">
    <location>
        <begin position="286"/>
        <end position="309"/>
    </location>
</feature>
<proteinExistence type="predicted"/>
<protein>
    <submittedName>
        <fullName evidence="3">Predicted protein</fullName>
    </submittedName>
</protein>
<keyword evidence="4" id="KW-1185">Reference proteome</keyword>
<keyword evidence="2" id="KW-1133">Transmembrane helix</keyword>
<dbReference type="EMBL" id="GL349023">
    <property type="protein sequence ID" value="EFH38724.1"/>
    <property type="molecule type" value="Genomic_DNA"/>
</dbReference>
<name>D7MXK9_ARALL</name>
<keyword evidence="2" id="KW-0812">Transmembrane</keyword>
<reference evidence="4" key="1">
    <citation type="journal article" date="2011" name="Nat. Genet.">
        <title>The Arabidopsis lyrata genome sequence and the basis of rapid genome size change.</title>
        <authorList>
            <person name="Hu T.T."/>
            <person name="Pattyn P."/>
            <person name="Bakker E.G."/>
            <person name="Cao J."/>
            <person name="Cheng J.-F."/>
            <person name="Clark R.M."/>
            <person name="Fahlgren N."/>
            <person name="Fawcett J.A."/>
            <person name="Grimwood J."/>
            <person name="Gundlach H."/>
            <person name="Haberer G."/>
            <person name="Hollister J.D."/>
            <person name="Ossowski S."/>
            <person name="Ottilar R.P."/>
            <person name="Salamov A.A."/>
            <person name="Schneeberger K."/>
            <person name="Spannagl M."/>
            <person name="Wang X."/>
            <person name="Yang L."/>
            <person name="Nasrallah M.E."/>
            <person name="Bergelson J."/>
            <person name="Carrington J.C."/>
            <person name="Gaut B.S."/>
            <person name="Schmutz J."/>
            <person name="Mayer K.F.X."/>
            <person name="Van de Peer Y."/>
            <person name="Grigoriev I.V."/>
            <person name="Nordborg M."/>
            <person name="Weigel D."/>
            <person name="Guo Y.-L."/>
        </authorList>
    </citation>
    <scope>NUCLEOTIDE SEQUENCE [LARGE SCALE GENOMIC DNA]</scope>
    <source>
        <strain evidence="4">cv. MN47</strain>
    </source>
</reference>
<gene>
    <name evidence="3" type="ORF">ARALYDRAFT_920686</name>
</gene>
<evidence type="ECO:0000313" key="3">
    <source>
        <dbReference type="EMBL" id="EFH38724.1"/>
    </source>
</evidence>
<feature type="region of interest" description="Disordered" evidence="1">
    <location>
        <begin position="28"/>
        <end position="50"/>
    </location>
</feature>
<dbReference type="Proteomes" id="UP000008694">
    <property type="component" value="Unassembled WGS sequence"/>
</dbReference>
<accession>D7MXK9</accession>
<evidence type="ECO:0000256" key="1">
    <source>
        <dbReference type="SAM" id="MobiDB-lite"/>
    </source>
</evidence>